<dbReference type="InterPro" id="IPR053185">
    <property type="entry name" value="SET_domain_protein"/>
</dbReference>
<dbReference type="SUPFAM" id="SSF82199">
    <property type="entry name" value="SET domain"/>
    <property type="match status" value="1"/>
</dbReference>
<dbReference type="InterPro" id="IPR046341">
    <property type="entry name" value="SET_dom_sf"/>
</dbReference>
<dbReference type="AlphaFoldDB" id="A0AAJ0D0Z9"/>
<reference evidence="2" key="1">
    <citation type="submission" date="2023-06" db="EMBL/GenBank/DDBJ databases">
        <title>Conoideocrella luteorostrata (Hypocreales: Clavicipitaceae), a potential biocontrol fungus for elongate hemlock scale in United States Christmas tree production areas.</title>
        <authorList>
            <person name="Barrett H."/>
            <person name="Lovett B."/>
            <person name="Macias A.M."/>
            <person name="Stajich J.E."/>
            <person name="Kasson M.T."/>
        </authorList>
    </citation>
    <scope>NUCLEOTIDE SEQUENCE</scope>
    <source>
        <strain evidence="2">ARSEF 14590</strain>
    </source>
</reference>
<dbReference type="Pfam" id="PF00856">
    <property type="entry name" value="SET"/>
    <property type="match status" value="1"/>
</dbReference>
<dbReference type="PANTHER" id="PTHR47332">
    <property type="entry name" value="SET DOMAIN-CONTAINING PROTEIN 5"/>
    <property type="match status" value="1"/>
</dbReference>
<dbReference type="PROSITE" id="PS50280">
    <property type="entry name" value="SET"/>
    <property type="match status" value="1"/>
</dbReference>
<dbReference type="CDD" id="cd20071">
    <property type="entry name" value="SET_SMYD"/>
    <property type="match status" value="1"/>
</dbReference>
<evidence type="ECO:0000313" key="3">
    <source>
        <dbReference type="Proteomes" id="UP001251528"/>
    </source>
</evidence>
<evidence type="ECO:0000259" key="1">
    <source>
        <dbReference type="PROSITE" id="PS50280"/>
    </source>
</evidence>
<protein>
    <recommendedName>
        <fullName evidence="1">SET domain-containing protein</fullName>
    </recommendedName>
</protein>
<feature type="domain" description="SET" evidence="1">
    <location>
        <begin position="16"/>
        <end position="163"/>
    </location>
</feature>
<keyword evidence="3" id="KW-1185">Reference proteome</keyword>
<dbReference type="Gene3D" id="1.10.220.160">
    <property type="match status" value="1"/>
</dbReference>
<proteinExistence type="predicted"/>
<dbReference type="PANTHER" id="PTHR47332:SF4">
    <property type="entry name" value="SET DOMAIN-CONTAINING PROTEIN 5"/>
    <property type="match status" value="1"/>
</dbReference>
<accession>A0AAJ0D0Z9</accession>
<name>A0AAJ0D0Z9_9HYPO</name>
<dbReference type="Proteomes" id="UP001251528">
    <property type="component" value="Unassembled WGS sequence"/>
</dbReference>
<gene>
    <name evidence="2" type="ORF">QQS21_000621</name>
</gene>
<evidence type="ECO:0000313" key="2">
    <source>
        <dbReference type="EMBL" id="KAK2616380.1"/>
    </source>
</evidence>
<sequence length="332" mass="36617">MDSSHPYLQFRLPNNAPFELRPSPGKGWGAFATRPIKKGDIILKESVLFLIDVPLDMPVTSLVEPDITRAIAKLHRRQKQLFEAVRKSHKKGYVPTIVETSLNNCLVVTGPSGSPCRGVFLLQSRFNHSCVANSKVPMPDGTVLTRVATKDIAADEETTNCYLSLEGMTRQYRHGLLGFVCDCAACELGTPFQQASEMRRQLIRGLQFLLFGVDNAARVFGSRAPVLTDTKLKRAAEKCEIPIASRVVYELLIIVLGEYDGLTDTLVGELAEAAMSHMVTWFKTPGNAKIGKLAMAQKTWTEKLAVALGIFGRRDAADDSVNLQLRKSRGIQ</sequence>
<dbReference type="EMBL" id="JASWJB010000006">
    <property type="protein sequence ID" value="KAK2616380.1"/>
    <property type="molecule type" value="Genomic_DNA"/>
</dbReference>
<organism evidence="2 3">
    <name type="scientific">Conoideocrella luteorostrata</name>
    <dbReference type="NCBI Taxonomy" id="1105319"/>
    <lineage>
        <taxon>Eukaryota</taxon>
        <taxon>Fungi</taxon>
        <taxon>Dikarya</taxon>
        <taxon>Ascomycota</taxon>
        <taxon>Pezizomycotina</taxon>
        <taxon>Sordariomycetes</taxon>
        <taxon>Hypocreomycetidae</taxon>
        <taxon>Hypocreales</taxon>
        <taxon>Clavicipitaceae</taxon>
        <taxon>Conoideocrella</taxon>
    </lineage>
</organism>
<comment type="caution">
    <text evidence="2">The sequence shown here is derived from an EMBL/GenBank/DDBJ whole genome shotgun (WGS) entry which is preliminary data.</text>
</comment>
<dbReference type="InterPro" id="IPR001214">
    <property type="entry name" value="SET_dom"/>
</dbReference>
<dbReference type="Gene3D" id="2.170.270.10">
    <property type="entry name" value="SET domain"/>
    <property type="match status" value="2"/>
</dbReference>